<name>A0ABU6DCP2_9BACL</name>
<evidence type="ECO:0000313" key="6">
    <source>
        <dbReference type="EMBL" id="MEB4795508.1"/>
    </source>
</evidence>
<dbReference type="SUPFAM" id="SSF63446">
    <property type="entry name" value="Type I dockerin domain"/>
    <property type="match status" value="1"/>
</dbReference>
<keyword evidence="7" id="KW-1185">Reference proteome</keyword>
<evidence type="ECO:0000256" key="3">
    <source>
        <dbReference type="ARBA" id="ARBA00022801"/>
    </source>
</evidence>
<feature type="signal peptide" evidence="4">
    <location>
        <begin position="1"/>
        <end position="32"/>
    </location>
</feature>
<dbReference type="CDD" id="cd14254">
    <property type="entry name" value="Dockerin_II"/>
    <property type="match status" value="1"/>
</dbReference>
<evidence type="ECO:0000256" key="4">
    <source>
        <dbReference type="SAM" id="SignalP"/>
    </source>
</evidence>
<proteinExistence type="inferred from homology"/>
<evidence type="ECO:0000256" key="1">
    <source>
        <dbReference type="ARBA" id="ARBA00005382"/>
    </source>
</evidence>
<dbReference type="SUPFAM" id="SSF49384">
    <property type="entry name" value="Carbohydrate-binding domain"/>
    <property type="match status" value="1"/>
</dbReference>
<dbReference type="EMBL" id="JAROBY010000026">
    <property type="protein sequence ID" value="MEB4795508.1"/>
    <property type="molecule type" value="Genomic_DNA"/>
</dbReference>
<dbReference type="InterPro" id="IPR013780">
    <property type="entry name" value="Glyco_hydro_b"/>
</dbReference>
<dbReference type="Gene3D" id="1.20.1270.90">
    <property type="entry name" value="AF1782-like"/>
    <property type="match status" value="1"/>
</dbReference>
<sequence length="838" mass="90686">MNLRFKKTVNIFLACVTAIPLCFVPASTEVSAASAANDVIVNLSAEKQVIRGFGGINHPAWIGDLTSAQRETAFGNGEDQLGFSVLRIFIDPDKNNWYKELETAKKAIERGAIVFASPWNPPSEMLETFTLGMSSGNGTTYEAETGTTLTSSAVEMSNSGYSGTGYVNFQTASDAAIQWGSIGVGSTGTKNVKIRYALQEGTSKLDVYVNGTKALTNVAFEATGSLSTWGEKSVQVPMKSGNNTIKLVTTGTDGPNIDNINLTAYVEDPSAKRLKHDKYGEYAQYLNEFDTYMKSNGVELYAISVQNEPDYAHDWTWWSPEEMLRFMKENAGTIHNRIIAPESFSYVKQMSDPILNDPEALANLDILGAHTYGTNYKDFPYPLFEQKGSGKELWMTEVYYPNSENNSADRWPEALGVAEHMYNAMVEGNFQTYVWWYIRRQYGPMKEDGTISKRGYMMAHYSKFIRPGYVRVKATKNPDPQIFTSAFKGNNKAVIVAVNKGNTAVSQKFVMQNGTVTNVASWLTDSTKNLNARAPSHVTNGSFTAELPAQSVTTFVADINTDNLVPTAALSADNSVMPGSSFTVRVSLNNLEKSVYAEDITLTYDANKFDYLSAEAANNNIEIVGEDKATAGKVRFIAANIGGVTGASTPALNLNFKVKAGVQNTLGTIEGSKAELADYEGTVFQAALGSKNISIGNVIVIVDKTALTTAISSAQSLYDAAVIGTEIGQYPQAAKDVFGTAIDAAKMVKDKANATQSQVDSAVAALGSAVEIFKAAVIKSPDLNKDGNIDVGDLAIAAYHYGKDSNSVDWGTAKLADLNGDYKIDIMDIAYVASKIIE</sequence>
<organism evidence="6 7">
    <name type="scientific">Paenibacillus chondroitinus</name>
    <dbReference type="NCBI Taxonomy" id="59842"/>
    <lineage>
        <taxon>Bacteria</taxon>
        <taxon>Bacillati</taxon>
        <taxon>Bacillota</taxon>
        <taxon>Bacilli</taxon>
        <taxon>Bacillales</taxon>
        <taxon>Paenibacillaceae</taxon>
        <taxon>Paenibacillus</taxon>
    </lineage>
</organism>
<dbReference type="PANTHER" id="PTHR11069:SF38">
    <property type="entry name" value="GLUCURONOXYLANASE XYNC"/>
    <property type="match status" value="1"/>
</dbReference>
<keyword evidence="3" id="KW-0378">Hydrolase</keyword>
<dbReference type="InterPro" id="IPR017853">
    <property type="entry name" value="GH"/>
</dbReference>
<dbReference type="InterPro" id="IPR036439">
    <property type="entry name" value="Dockerin_dom_sf"/>
</dbReference>
<dbReference type="Gene3D" id="2.60.40.680">
    <property type="match status" value="1"/>
</dbReference>
<feature type="domain" description="CBM6" evidence="5">
    <location>
        <begin position="139"/>
        <end position="263"/>
    </location>
</feature>
<accession>A0ABU6DCP2</accession>
<dbReference type="InterPro" id="IPR001139">
    <property type="entry name" value="Glyco_hydro_30"/>
</dbReference>
<reference evidence="6 7" key="1">
    <citation type="submission" date="2023-03" db="EMBL/GenBank/DDBJ databases">
        <title>Bacillus Genome Sequencing.</title>
        <authorList>
            <person name="Dunlap C."/>
        </authorList>
    </citation>
    <scope>NUCLEOTIDE SEQUENCE [LARGE SCALE GENOMIC DNA]</scope>
    <source>
        <strain evidence="6 7">NRS-1351</strain>
    </source>
</reference>
<dbReference type="RefSeq" id="WP_127452586.1">
    <property type="nucleotide sequence ID" value="NZ_JAROBY010000026.1"/>
</dbReference>
<dbReference type="PANTHER" id="PTHR11069">
    <property type="entry name" value="GLUCOSYLCERAMIDASE"/>
    <property type="match status" value="1"/>
</dbReference>
<dbReference type="InterPro" id="IPR005084">
    <property type="entry name" value="CBM6"/>
</dbReference>
<evidence type="ECO:0000256" key="2">
    <source>
        <dbReference type="ARBA" id="ARBA00022729"/>
    </source>
</evidence>
<evidence type="ECO:0000259" key="5">
    <source>
        <dbReference type="PROSITE" id="PS51175"/>
    </source>
</evidence>
<evidence type="ECO:0000313" key="7">
    <source>
        <dbReference type="Proteomes" id="UP001355653"/>
    </source>
</evidence>
<dbReference type="InterPro" id="IPR018247">
    <property type="entry name" value="EF_Hand_1_Ca_BS"/>
</dbReference>
<dbReference type="Gene3D" id="1.10.1330.10">
    <property type="entry name" value="Dockerin domain"/>
    <property type="match status" value="1"/>
</dbReference>
<dbReference type="PROSITE" id="PS51175">
    <property type="entry name" value="CBM6"/>
    <property type="match status" value="1"/>
</dbReference>
<dbReference type="InterPro" id="IPR008965">
    <property type="entry name" value="CBM2/CBM3_carb-bd_dom_sf"/>
</dbReference>
<gene>
    <name evidence="6" type="ORF">P5G65_16525</name>
</gene>
<dbReference type="Pfam" id="PF03422">
    <property type="entry name" value="CBM_6"/>
    <property type="match status" value="1"/>
</dbReference>
<dbReference type="SUPFAM" id="SSF51445">
    <property type="entry name" value="(Trans)glycosidases"/>
    <property type="match status" value="2"/>
</dbReference>
<protein>
    <submittedName>
        <fullName evidence="6">Carbohydrate-binding protein</fullName>
    </submittedName>
</protein>
<dbReference type="Gene3D" id="2.60.120.260">
    <property type="entry name" value="Galactose-binding domain-like"/>
    <property type="match status" value="1"/>
</dbReference>
<dbReference type="Proteomes" id="UP001355653">
    <property type="component" value="Unassembled WGS sequence"/>
</dbReference>
<dbReference type="SUPFAM" id="SSF51011">
    <property type="entry name" value="Glycosyl hydrolase domain"/>
    <property type="match status" value="1"/>
</dbReference>
<dbReference type="CDD" id="cd08547">
    <property type="entry name" value="Type_II_cohesin"/>
    <property type="match status" value="1"/>
</dbReference>
<dbReference type="PROSITE" id="PS00018">
    <property type="entry name" value="EF_HAND_1"/>
    <property type="match status" value="1"/>
</dbReference>
<dbReference type="SUPFAM" id="SSF49785">
    <property type="entry name" value="Galactose-binding domain-like"/>
    <property type="match status" value="1"/>
</dbReference>
<dbReference type="Gene3D" id="3.20.20.80">
    <property type="entry name" value="Glycosidases"/>
    <property type="match status" value="2"/>
</dbReference>
<dbReference type="Gene3D" id="2.60.40.1180">
    <property type="entry name" value="Golgi alpha-mannosidase II"/>
    <property type="match status" value="1"/>
</dbReference>
<keyword evidence="2 4" id="KW-0732">Signal</keyword>
<comment type="similarity">
    <text evidence="1">Belongs to the glycosyl hydrolase 30 family.</text>
</comment>
<feature type="chain" id="PRO_5045647840" evidence="4">
    <location>
        <begin position="33"/>
        <end position="838"/>
    </location>
</feature>
<dbReference type="InterPro" id="IPR008979">
    <property type="entry name" value="Galactose-bd-like_sf"/>
</dbReference>
<comment type="caution">
    <text evidence="6">The sequence shown here is derived from an EMBL/GenBank/DDBJ whole genome shotgun (WGS) entry which is preliminary data.</text>
</comment>